<dbReference type="KEGG" id="lgn:ABM34_04045"/>
<name>A0A0H4QEK6_9LACO</name>
<dbReference type="PATRIC" id="fig|1007676.4.peg.835"/>
<dbReference type="AlphaFoldDB" id="A0A0H4QEK6"/>
<dbReference type="EMBL" id="CP012034">
    <property type="protein sequence ID" value="AKP66819.1"/>
    <property type="molecule type" value="Genomic_DNA"/>
</dbReference>
<evidence type="ECO:0000313" key="2">
    <source>
        <dbReference type="Proteomes" id="UP000036106"/>
    </source>
</evidence>
<dbReference type="Proteomes" id="UP000036106">
    <property type="component" value="Chromosome"/>
</dbReference>
<dbReference type="OrthoDB" id="2298721at2"/>
<dbReference type="RefSeq" id="WP_048703634.1">
    <property type="nucleotide sequence ID" value="NZ_CP012034.1"/>
</dbReference>
<accession>A0A0H4QEK6</accession>
<protein>
    <recommendedName>
        <fullName evidence="3">HicB-like antitoxin of toxin-antitoxin system domain-containing protein</fullName>
    </recommendedName>
</protein>
<keyword evidence="2" id="KW-1185">Reference proteome</keyword>
<dbReference type="STRING" id="1007676.ABM34_04045"/>
<sequence>MKAVYPIIMRNCKRNYYPYFIDIPDFDISLHAEDPYSGMQAARHRIVDEIDMLAENGKNIPRSNYIIPTSYQADIITLVDVDTNEFYNEKFEHENERHLSYN</sequence>
<organism evidence="1 2">
    <name type="scientific">Companilactobacillus ginsenosidimutans</name>
    <dbReference type="NCBI Taxonomy" id="1007676"/>
    <lineage>
        <taxon>Bacteria</taxon>
        <taxon>Bacillati</taxon>
        <taxon>Bacillota</taxon>
        <taxon>Bacilli</taxon>
        <taxon>Lactobacillales</taxon>
        <taxon>Lactobacillaceae</taxon>
        <taxon>Companilactobacillus</taxon>
    </lineage>
</organism>
<evidence type="ECO:0000313" key="1">
    <source>
        <dbReference type="EMBL" id="AKP66819.1"/>
    </source>
</evidence>
<gene>
    <name evidence="1" type="ORF">ABM34_04045</name>
</gene>
<evidence type="ECO:0008006" key="3">
    <source>
        <dbReference type="Google" id="ProtNLM"/>
    </source>
</evidence>
<reference evidence="2" key="1">
    <citation type="submission" date="2015-07" db="EMBL/GenBank/DDBJ databases">
        <title>Lactobacillus ginsenosidimutans/EMML 3141/ whole genome sequencing.</title>
        <authorList>
            <person name="Kim M.K."/>
            <person name="Im W.-T."/>
            <person name="Srinivasan S."/>
            <person name="Lee J.-J."/>
        </authorList>
    </citation>
    <scope>NUCLEOTIDE SEQUENCE [LARGE SCALE GENOMIC DNA]</scope>
    <source>
        <strain evidence="2">EMML 3041</strain>
    </source>
</reference>
<proteinExistence type="predicted"/>